<reference evidence="7 8" key="1">
    <citation type="submission" date="2020-11" db="EMBL/GenBank/DDBJ databases">
        <title>Description of Pontivivens ytuae sp. nov. isolated from deep sea sediment of Mariana Trench.</title>
        <authorList>
            <person name="Wang Z."/>
            <person name="Sun Q.-L."/>
            <person name="Xu X.-D."/>
            <person name="Tang Y.-Z."/>
            <person name="Zhang J."/>
        </authorList>
    </citation>
    <scope>NUCLEOTIDE SEQUENCE [LARGE SCALE GENOMIC DNA]</scope>
    <source>
        <strain evidence="7 8">MT2928</strain>
    </source>
</reference>
<evidence type="ECO:0000256" key="4">
    <source>
        <dbReference type="PROSITE-ProRule" id="PRU00473"/>
    </source>
</evidence>
<keyword evidence="8" id="KW-1185">Reference proteome</keyword>
<dbReference type="InterPro" id="IPR006665">
    <property type="entry name" value="OmpA-like"/>
</dbReference>
<keyword evidence="5" id="KW-0732">Signal</keyword>
<dbReference type="GO" id="GO:0009279">
    <property type="term" value="C:cell outer membrane"/>
    <property type="evidence" value="ECO:0007669"/>
    <property type="project" value="UniProtKB-SubCell"/>
</dbReference>
<feature type="signal peptide" evidence="5">
    <location>
        <begin position="1"/>
        <end position="24"/>
    </location>
</feature>
<dbReference type="CDD" id="cd07185">
    <property type="entry name" value="OmpA_C-like"/>
    <property type="match status" value="1"/>
</dbReference>
<sequence length="216" mass="21869">MKLKSSTIGGLAVAAILLSACAQAPLGQGPNANRNQGAVLGGLGGAALGQAIGGNTEGTLIGAAIGAGAGALIGSDLDRQEAELRRDLAGSGVDIQNTGQELLVTLPENITFATDSATVMPSFQNQLAALANNLRQFPNSRVSITGHTDSTGSTSYNQGLSERRASSVANVLIQNGVASNRLFVSGAGETQPVASNDTSFGRQQNRRVEIVITPTG</sequence>
<evidence type="ECO:0000259" key="6">
    <source>
        <dbReference type="PROSITE" id="PS51123"/>
    </source>
</evidence>
<dbReference type="AlphaFoldDB" id="A0A7S9QB71"/>
<dbReference type="KEGG" id="poz:I0K15_11080"/>
<dbReference type="Proteomes" id="UP000594800">
    <property type="component" value="Chromosome"/>
</dbReference>
<dbReference type="PROSITE" id="PS01068">
    <property type="entry name" value="OMPA_1"/>
    <property type="match status" value="1"/>
</dbReference>
<keyword evidence="2 4" id="KW-0472">Membrane</keyword>
<dbReference type="InterPro" id="IPR036737">
    <property type="entry name" value="OmpA-like_sf"/>
</dbReference>
<evidence type="ECO:0000256" key="2">
    <source>
        <dbReference type="ARBA" id="ARBA00023136"/>
    </source>
</evidence>
<evidence type="ECO:0000313" key="7">
    <source>
        <dbReference type="EMBL" id="QPH52370.1"/>
    </source>
</evidence>
<dbReference type="PROSITE" id="PS51123">
    <property type="entry name" value="OMPA_2"/>
    <property type="match status" value="1"/>
</dbReference>
<dbReference type="PANTHER" id="PTHR30329">
    <property type="entry name" value="STATOR ELEMENT OF FLAGELLAR MOTOR COMPLEX"/>
    <property type="match status" value="1"/>
</dbReference>
<dbReference type="PANTHER" id="PTHR30329:SF21">
    <property type="entry name" value="LIPOPROTEIN YIAD-RELATED"/>
    <property type="match status" value="1"/>
</dbReference>
<evidence type="ECO:0000256" key="3">
    <source>
        <dbReference type="ARBA" id="ARBA00023237"/>
    </source>
</evidence>
<proteinExistence type="predicted"/>
<evidence type="ECO:0000256" key="5">
    <source>
        <dbReference type="SAM" id="SignalP"/>
    </source>
</evidence>
<keyword evidence="3" id="KW-0998">Cell outer membrane</keyword>
<dbReference type="Pfam" id="PF13488">
    <property type="entry name" value="Gly-zipper_Omp"/>
    <property type="match status" value="1"/>
</dbReference>
<gene>
    <name evidence="7" type="ORF">I0K15_11080</name>
</gene>
<dbReference type="Gene3D" id="3.30.1330.60">
    <property type="entry name" value="OmpA-like domain"/>
    <property type="match status" value="1"/>
</dbReference>
<accession>A0A7S9QB71</accession>
<dbReference type="PRINTS" id="PR01023">
    <property type="entry name" value="NAFLGMOTY"/>
</dbReference>
<dbReference type="Pfam" id="PF00691">
    <property type="entry name" value="OmpA"/>
    <property type="match status" value="1"/>
</dbReference>
<dbReference type="RefSeq" id="WP_196101584.1">
    <property type="nucleotide sequence ID" value="NZ_CP064942.1"/>
</dbReference>
<protein>
    <submittedName>
        <fullName evidence="7">OmpA family protein</fullName>
    </submittedName>
</protein>
<name>A0A7S9QB71_9RHOB</name>
<dbReference type="InterPro" id="IPR050330">
    <property type="entry name" value="Bact_OuterMem_StrucFunc"/>
</dbReference>
<dbReference type="InterPro" id="IPR006664">
    <property type="entry name" value="OMP_bac"/>
</dbReference>
<dbReference type="PRINTS" id="PR01021">
    <property type="entry name" value="OMPADOMAIN"/>
</dbReference>
<dbReference type="SUPFAM" id="SSF103088">
    <property type="entry name" value="OmpA-like"/>
    <property type="match status" value="1"/>
</dbReference>
<organism evidence="7 8">
    <name type="scientific">Pontivivens ytuae</name>
    <dbReference type="NCBI Taxonomy" id="2789856"/>
    <lineage>
        <taxon>Bacteria</taxon>
        <taxon>Pseudomonadati</taxon>
        <taxon>Pseudomonadota</taxon>
        <taxon>Alphaproteobacteria</taxon>
        <taxon>Rhodobacterales</taxon>
        <taxon>Paracoccaceae</taxon>
        <taxon>Pontivivens</taxon>
    </lineage>
</organism>
<evidence type="ECO:0000313" key="8">
    <source>
        <dbReference type="Proteomes" id="UP000594800"/>
    </source>
</evidence>
<comment type="subcellular location">
    <subcellularLocation>
        <location evidence="1">Cell outer membrane</location>
    </subcellularLocation>
</comment>
<dbReference type="EMBL" id="CP064942">
    <property type="protein sequence ID" value="QPH52370.1"/>
    <property type="molecule type" value="Genomic_DNA"/>
</dbReference>
<dbReference type="InterPro" id="IPR039567">
    <property type="entry name" value="Gly-zipper"/>
</dbReference>
<feature type="chain" id="PRO_5032317119" evidence="5">
    <location>
        <begin position="25"/>
        <end position="216"/>
    </location>
</feature>
<evidence type="ECO:0000256" key="1">
    <source>
        <dbReference type="ARBA" id="ARBA00004442"/>
    </source>
</evidence>
<dbReference type="InterPro" id="IPR006690">
    <property type="entry name" value="OMPA-like_CS"/>
</dbReference>
<dbReference type="PROSITE" id="PS51257">
    <property type="entry name" value="PROKAR_LIPOPROTEIN"/>
    <property type="match status" value="1"/>
</dbReference>
<feature type="domain" description="OmpA-like" evidence="6">
    <location>
        <begin position="99"/>
        <end position="216"/>
    </location>
</feature>